<accession>A0A4V2Q904</accession>
<dbReference type="Gene3D" id="3.30.428.10">
    <property type="entry name" value="HIT-like"/>
    <property type="match status" value="1"/>
</dbReference>
<dbReference type="InterPro" id="IPR012361">
    <property type="entry name" value="GalT_short"/>
</dbReference>
<evidence type="ECO:0000259" key="1">
    <source>
        <dbReference type="Pfam" id="PF16285"/>
    </source>
</evidence>
<comment type="caution">
    <text evidence="3">The sequence shown here is derived from an EMBL/GenBank/DDBJ whole genome shotgun (WGS) entry which is preliminary data.</text>
</comment>
<organism evidence="3 4">
    <name type="scientific">Anaerospora hongkongensis</name>
    <dbReference type="NCBI Taxonomy" id="244830"/>
    <lineage>
        <taxon>Bacteria</taxon>
        <taxon>Bacillati</taxon>
        <taxon>Bacillota</taxon>
        <taxon>Negativicutes</taxon>
        <taxon>Selenomonadales</taxon>
        <taxon>Sporomusaceae</taxon>
        <taxon>Anaerospora</taxon>
    </lineage>
</organism>
<reference evidence="3 4" key="1">
    <citation type="submission" date="2019-03" db="EMBL/GenBank/DDBJ databases">
        <title>Genomic Encyclopedia of Type Strains, Phase IV (KMG-IV): sequencing the most valuable type-strain genomes for metagenomic binning, comparative biology and taxonomic classification.</title>
        <authorList>
            <person name="Goeker M."/>
        </authorList>
    </citation>
    <scope>NUCLEOTIDE SEQUENCE [LARGE SCALE GENOMIC DNA]</scope>
    <source>
        <strain evidence="3 4">DSM 15969</strain>
    </source>
</reference>
<dbReference type="SUPFAM" id="SSF54197">
    <property type="entry name" value="HIT-like"/>
    <property type="match status" value="1"/>
</dbReference>
<sequence length="255" mass="29303">MSASSHLVFNVTIGKQKPENIINRTANCPFCHRETLEDIIEKRGSIWLIKNKYPVLEQTLQTVLIETEDCNSELSLYPKDHLYNVIRFGVEKWLEMSASGQFASVLFYKNHGPCSGGTIRHPHMQIVGLENVNYLEHVQAEHFTGQLIDSRQGVEFNLSTQPRVGFFEFNVLLDNLANLEIMADYIQIAAHYALHSFHRACKSYNLFFYQYEGKIIVKVIPRFVSSPLFIGYSIPQLANEERAKEVITQIKEGYL</sequence>
<keyword evidence="4" id="KW-1185">Reference proteome</keyword>
<evidence type="ECO:0000259" key="2">
    <source>
        <dbReference type="Pfam" id="PF20956"/>
    </source>
</evidence>
<protein>
    <submittedName>
        <fullName evidence="3">Uncharacterized protein DUF4931</fullName>
    </submittedName>
</protein>
<feature type="domain" description="DUF4931" evidence="2">
    <location>
        <begin position="136"/>
        <end position="254"/>
    </location>
</feature>
<dbReference type="OrthoDB" id="1803128at2"/>
<dbReference type="PIRSF" id="PIRSF031505">
    <property type="entry name" value="GalT_short"/>
    <property type="match status" value="1"/>
</dbReference>
<dbReference type="InterPro" id="IPR046322">
    <property type="entry name" value="DUF4931"/>
</dbReference>
<evidence type="ECO:0000313" key="3">
    <source>
        <dbReference type="EMBL" id="TCL39424.1"/>
    </source>
</evidence>
<feature type="domain" description="DUF4931" evidence="1">
    <location>
        <begin position="9"/>
        <end position="132"/>
    </location>
</feature>
<dbReference type="RefSeq" id="WP_132075933.1">
    <property type="nucleotide sequence ID" value="NZ_DAIMLW010000095.1"/>
</dbReference>
<dbReference type="InterPro" id="IPR036265">
    <property type="entry name" value="HIT-like_sf"/>
</dbReference>
<dbReference type="Pfam" id="PF16285">
    <property type="entry name" value="DUF4931_N"/>
    <property type="match status" value="1"/>
</dbReference>
<name>A0A4V2Q904_9FIRM</name>
<proteinExistence type="predicted"/>
<dbReference type="EMBL" id="SLUI01000002">
    <property type="protein sequence ID" value="TCL39424.1"/>
    <property type="molecule type" value="Genomic_DNA"/>
</dbReference>
<gene>
    <name evidence="3" type="ORF">EV210_102340</name>
</gene>
<evidence type="ECO:0000313" key="4">
    <source>
        <dbReference type="Proteomes" id="UP000295063"/>
    </source>
</evidence>
<dbReference type="Pfam" id="PF20956">
    <property type="entry name" value="DUF4931_C"/>
    <property type="match status" value="1"/>
</dbReference>
<dbReference type="Proteomes" id="UP000295063">
    <property type="component" value="Unassembled WGS sequence"/>
</dbReference>
<dbReference type="AlphaFoldDB" id="A0A4V2Q904"/>
<dbReference type="InterPro" id="IPR049285">
    <property type="entry name" value="DUF4931_C"/>
</dbReference>